<dbReference type="AlphaFoldDB" id="A0A3D9HVA7"/>
<dbReference type="Gene3D" id="1.10.10.60">
    <property type="entry name" value="Homeodomain-like"/>
    <property type="match status" value="1"/>
</dbReference>
<evidence type="ECO:0000256" key="3">
    <source>
        <dbReference type="ARBA" id="ARBA00023163"/>
    </source>
</evidence>
<name>A0A3D9HVA7_9PROT</name>
<dbReference type="PANTHER" id="PTHR46796">
    <property type="entry name" value="HTH-TYPE TRANSCRIPTIONAL ACTIVATOR RHAS-RELATED"/>
    <property type="match status" value="1"/>
</dbReference>
<dbReference type="CDD" id="cd03136">
    <property type="entry name" value="GATase1_AraC_ArgR_like"/>
    <property type="match status" value="1"/>
</dbReference>
<dbReference type="EMBL" id="QRDW01000001">
    <property type="protein sequence ID" value="RED53443.1"/>
    <property type="molecule type" value="Genomic_DNA"/>
</dbReference>
<accession>A0A3D9HVA7</accession>
<reference evidence="5 6" key="1">
    <citation type="submission" date="2018-07" db="EMBL/GenBank/DDBJ databases">
        <title>Genomic Encyclopedia of Type Strains, Phase III (KMG-III): the genomes of soil and plant-associated and newly described type strains.</title>
        <authorList>
            <person name="Whitman W."/>
        </authorList>
    </citation>
    <scope>NUCLEOTIDE SEQUENCE [LARGE SCALE GENOMIC DNA]</scope>
    <source>
        <strain evidence="5 6">CECT 8488</strain>
    </source>
</reference>
<dbReference type="SUPFAM" id="SSF46689">
    <property type="entry name" value="Homeodomain-like"/>
    <property type="match status" value="2"/>
</dbReference>
<organism evidence="5 6">
    <name type="scientific">Aestuariispira insulae</name>
    <dbReference type="NCBI Taxonomy" id="1461337"/>
    <lineage>
        <taxon>Bacteria</taxon>
        <taxon>Pseudomonadati</taxon>
        <taxon>Pseudomonadota</taxon>
        <taxon>Alphaproteobacteria</taxon>
        <taxon>Rhodospirillales</taxon>
        <taxon>Kiloniellaceae</taxon>
        <taxon>Aestuariispira</taxon>
    </lineage>
</organism>
<dbReference type="Pfam" id="PF12833">
    <property type="entry name" value="HTH_18"/>
    <property type="match status" value="1"/>
</dbReference>
<dbReference type="OrthoDB" id="9793400at2"/>
<evidence type="ECO:0000259" key="4">
    <source>
        <dbReference type="PROSITE" id="PS01124"/>
    </source>
</evidence>
<dbReference type="Gene3D" id="3.40.50.880">
    <property type="match status" value="1"/>
</dbReference>
<sequence length="325" mass="36563">MITSHEKPDLHVGFILCDEFPLLSLSGFIEALRHAADIGDTSRKLFCSWSIMEENLKPGLSSCGIPVPATSRLLPSEQLDYVAVVGPLLRNIDHVPRAIHDYLRKMHDHRIPLIGLCTGSFVLADAGIMANRTASLHPYHVQDFRSRHPNLRCLQDRDYLEDKGIFTAPGGVSAIGLATDLIARHCSDAQAAKAVFQMTMSHQQAGTMRIDALDRKRAGDYRVRKAVSYMERNIGTPDKVSGLATRLGISERQLERLFRSEFGISPKVYWMDLRLNFGRWQLLHTSKSVTQIAYEAGFNDCAHFIHHFRKKFEQTPGILRSANNN</sequence>
<keyword evidence="2" id="KW-0238">DNA-binding</keyword>
<comment type="caution">
    <text evidence="5">The sequence shown here is derived from an EMBL/GenBank/DDBJ whole genome shotgun (WGS) entry which is preliminary data.</text>
</comment>
<dbReference type="InterPro" id="IPR009057">
    <property type="entry name" value="Homeodomain-like_sf"/>
</dbReference>
<dbReference type="InterPro" id="IPR018062">
    <property type="entry name" value="HTH_AraC-typ_CS"/>
</dbReference>
<dbReference type="Proteomes" id="UP000256845">
    <property type="component" value="Unassembled WGS sequence"/>
</dbReference>
<keyword evidence="3" id="KW-0804">Transcription</keyword>
<keyword evidence="6" id="KW-1185">Reference proteome</keyword>
<keyword evidence="1" id="KW-0805">Transcription regulation</keyword>
<dbReference type="GO" id="GO:0043565">
    <property type="term" value="F:sequence-specific DNA binding"/>
    <property type="evidence" value="ECO:0007669"/>
    <property type="project" value="InterPro"/>
</dbReference>
<evidence type="ECO:0000313" key="5">
    <source>
        <dbReference type="EMBL" id="RED53443.1"/>
    </source>
</evidence>
<dbReference type="InterPro" id="IPR029062">
    <property type="entry name" value="Class_I_gatase-like"/>
</dbReference>
<dbReference type="InterPro" id="IPR050204">
    <property type="entry name" value="AraC_XylS_family_regulators"/>
</dbReference>
<dbReference type="RefSeq" id="WP_115934584.1">
    <property type="nucleotide sequence ID" value="NZ_QRDW01000001.1"/>
</dbReference>
<gene>
    <name evidence="5" type="ORF">DFP90_101232</name>
</gene>
<protein>
    <submittedName>
        <fullName evidence="5">Transcriptional regulator GlxA family with amidase domain</fullName>
    </submittedName>
</protein>
<dbReference type="InterPro" id="IPR018060">
    <property type="entry name" value="HTH_AraC"/>
</dbReference>
<evidence type="ECO:0000256" key="2">
    <source>
        <dbReference type="ARBA" id="ARBA00023125"/>
    </source>
</evidence>
<proteinExistence type="predicted"/>
<dbReference type="SMART" id="SM00342">
    <property type="entry name" value="HTH_ARAC"/>
    <property type="match status" value="1"/>
</dbReference>
<evidence type="ECO:0000313" key="6">
    <source>
        <dbReference type="Proteomes" id="UP000256845"/>
    </source>
</evidence>
<dbReference type="GO" id="GO:0003700">
    <property type="term" value="F:DNA-binding transcription factor activity"/>
    <property type="evidence" value="ECO:0007669"/>
    <property type="project" value="InterPro"/>
</dbReference>
<dbReference type="SUPFAM" id="SSF52317">
    <property type="entry name" value="Class I glutamine amidotransferase-like"/>
    <property type="match status" value="1"/>
</dbReference>
<evidence type="ECO:0000256" key="1">
    <source>
        <dbReference type="ARBA" id="ARBA00023015"/>
    </source>
</evidence>
<dbReference type="PROSITE" id="PS00041">
    <property type="entry name" value="HTH_ARAC_FAMILY_1"/>
    <property type="match status" value="1"/>
</dbReference>
<dbReference type="PROSITE" id="PS01124">
    <property type="entry name" value="HTH_ARAC_FAMILY_2"/>
    <property type="match status" value="1"/>
</dbReference>
<feature type="domain" description="HTH araC/xylS-type" evidence="4">
    <location>
        <begin position="224"/>
        <end position="322"/>
    </location>
</feature>